<dbReference type="Pfam" id="PF00174">
    <property type="entry name" value="Oxidored_molyb"/>
    <property type="match status" value="1"/>
</dbReference>
<organism evidence="3 4">
    <name type="scientific">Ornithinimicrobium humiphilum</name>
    <dbReference type="NCBI Taxonomy" id="125288"/>
    <lineage>
        <taxon>Bacteria</taxon>
        <taxon>Bacillati</taxon>
        <taxon>Actinomycetota</taxon>
        <taxon>Actinomycetes</taxon>
        <taxon>Micrococcales</taxon>
        <taxon>Ornithinimicrobiaceae</taxon>
        <taxon>Ornithinimicrobium</taxon>
    </lineage>
</organism>
<dbReference type="InterPro" id="IPR000572">
    <property type="entry name" value="OxRdtase_Mopterin-bd_dom"/>
</dbReference>
<gene>
    <name evidence="3" type="ORF">FB476_1365</name>
</gene>
<dbReference type="Gene3D" id="3.90.420.10">
    <property type="entry name" value="Oxidoreductase, molybdopterin-binding domain"/>
    <property type="match status" value="1"/>
</dbReference>
<sequence>MTGTGGSEQGAGPALPPGQRASSTWRASHYGRVPVVDPETWSLTVCGATREPGLLVLDLAALAELPFVEVDAGLHCVDRHSVTGIRWGGVRLRDVVELAPPEDGALHALLAARRGYTSSVLVEDLLHPDALLATHADGAPLSPEHGWPARVVLPHLYGFKGPKWIAEISYHHEAQPGYWESRGYHPRGRVDLEERWAHQE</sequence>
<dbReference type="PANTHER" id="PTHR43032">
    <property type="entry name" value="PROTEIN-METHIONINE-SULFOXIDE REDUCTASE"/>
    <property type="match status" value="1"/>
</dbReference>
<proteinExistence type="predicted"/>
<dbReference type="PANTHER" id="PTHR43032:SF4">
    <property type="entry name" value="OXIDOREDUCTASE MOLYBDOPTERIN-BINDING DOMAIN-CONTAINING PROTEIN"/>
    <property type="match status" value="1"/>
</dbReference>
<evidence type="ECO:0000313" key="3">
    <source>
        <dbReference type="EMBL" id="TQM96497.1"/>
    </source>
</evidence>
<evidence type="ECO:0000313" key="4">
    <source>
        <dbReference type="Proteomes" id="UP000315133"/>
    </source>
</evidence>
<feature type="region of interest" description="Disordered" evidence="1">
    <location>
        <begin position="1"/>
        <end position="23"/>
    </location>
</feature>
<dbReference type="AlphaFoldDB" id="A0A543KN35"/>
<name>A0A543KN35_9MICO</name>
<accession>A0A543KN35</accession>
<keyword evidence="4" id="KW-1185">Reference proteome</keyword>
<dbReference type="InterPro" id="IPR036374">
    <property type="entry name" value="OxRdtase_Mopterin-bd_sf"/>
</dbReference>
<reference evidence="3 4" key="1">
    <citation type="submission" date="2019-06" db="EMBL/GenBank/DDBJ databases">
        <title>Sequencing the genomes of 1000 actinobacteria strains.</title>
        <authorList>
            <person name="Klenk H.-P."/>
        </authorList>
    </citation>
    <scope>NUCLEOTIDE SEQUENCE [LARGE SCALE GENOMIC DNA]</scope>
    <source>
        <strain evidence="3 4">DSM 12362</strain>
    </source>
</reference>
<dbReference type="SUPFAM" id="SSF56524">
    <property type="entry name" value="Oxidoreductase molybdopterin-binding domain"/>
    <property type="match status" value="1"/>
</dbReference>
<evidence type="ECO:0000259" key="2">
    <source>
        <dbReference type="Pfam" id="PF00174"/>
    </source>
</evidence>
<dbReference type="EMBL" id="VFPU01000001">
    <property type="protein sequence ID" value="TQM96497.1"/>
    <property type="molecule type" value="Genomic_DNA"/>
</dbReference>
<protein>
    <submittedName>
        <fullName evidence="3">DMSO/TMAO reductase YedYZ molybdopterin-dependent catalytic subunit</fullName>
    </submittedName>
</protein>
<evidence type="ECO:0000256" key="1">
    <source>
        <dbReference type="SAM" id="MobiDB-lite"/>
    </source>
</evidence>
<comment type="caution">
    <text evidence="3">The sequence shown here is derived from an EMBL/GenBank/DDBJ whole genome shotgun (WGS) entry which is preliminary data.</text>
</comment>
<feature type="domain" description="Oxidoreductase molybdopterin-binding" evidence="2">
    <location>
        <begin position="31"/>
        <end position="179"/>
    </location>
</feature>
<dbReference type="RefSeq" id="WP_170233557.1">
    <property type="nucleotide sequence ID" value="NZ_BAAAIL010000003.1"/>
</dbReference>
<dbReference type="Proteomes" id="UP000315133">
    <property type="component" value="Unassembled WGS sequence"/>
</dbReference>